<gene>
    <name evidence="2" type="ORF">M1L60_40555</name>
</gene>
<keyword evidence="3" id="KW-1185">Reference proteome</keyword>
<dbReference type="Proteomes" id="UP001523369">
    <property type="component" value="Unassembled WGS sequence"/>
</dbReference>
<name>A0ABT1E3Q9_9ACTN</name>
<organism evidence="2 3">
    <name type="scientific">Paractinoplanes aksuensis</name>
    <dbReference type="NCBI Taxonomy" id="2939490"/>
    <lineage>
        <taxon>Bacteria</taxon>
        <taxon>Bacillati</taxon>
        <taxon>Actinomycetota</taxon>
        <taxon>Actinomycetes</taxon>
        <taxon>Micromonosporales</taxon>
        <taxon>Micromonosporaceae</taxon>
        <taxon>Paractinoplanes</taxon>
    </lineage>
</organism>
<feature type="compositionally biased region" description="Basic and acidic residues" evidence="1">
    <location>
        <begin position="51"/>
        <end position="60"/>
    </location>
</feature>
<feature type="region of interest" description="Disordered" evidence="1">
    <location>
        <begin position="1"/>
        <end position="144"/>
    </location>
</feature>
<sequence length="144" mass="14734">MTPRGADRPDDDADLRNEQGGGRKGRRFGRGRPAEPAEPEVIGQEETGWLDDLRTHKEQRGAIGPGTLAGETRYSKSGRVAPGPDDQPDGDFPALGAGEGAAPGRPGGSGEQPATGRPPQADQPGHGSRGQVSGARPTGPGRAG</sequence>
<proteinExistence type="predicted"/>
<evidence type="ECO:0000256" key="1">
    <source>
        <dbReference type="SAM" id="MobiDB-lite"/>
    </source>
</evidence>
<feature type="non-terminal residue" evidence="2">
    <location>
        <position position="144"/>
    </location>
</feature>
<dbReference type="EMBL" id="JAMYJR010000052">
    <property type="protein sequence ID" value="MCO8276891.1"/>
    <property type="molecule type" value="Genomic_DNA"/>
</dbReference>
<comment type="caution">
    <text evidence="2">The sequence shown here is derived from an EMBL/GenBank/DDBJ whole genome shotgun (WGS) entry which is preliminary data.</text>
</comment>
<feature type="compositionally biased region" description="Gly residues" evidence="1">
    <location>
        <begin position="97"/>
        <end position="110"/>
    </location>
</feature>
<reference evidence="2 3" key="1">
    <citation type="submission" date="2022-06" db="EMBL/GenBank/DDBJ databases">
        <title>New Species of the Genus Actinoplanes, ActinopZanes ferrugineus.</title>
        <authorList>
            <person name="Ding P."/>
        </authorList>
    </citation>
    <scope>NUCLEOTIDE SEQUENCE [LARGE SCALE GENOMIC DNA]</scope>
    <source>
        <strain evidence="2 3">TRM88003</strain>
    </source>
</reference>
<evidence type="ECO:0000313" key="3">
    <source>
        <dbReference type="Proteomes" id="UP001523369"/>
    </source>
</evidence>
<evidence type="ECO:0000313" key="2">
    <source>
        <dbReference type="EMBL" id="MCO8276891.1"/>
    </source>
</evidence>
<protein>
    <submittedName>
        <fullName evidence="2">Uncharacterized protein</fullName>
    </submittedName>
</protein>
<accession>A0ABT1E3Q9</accession>